<evidence type="ECO:0000313" key="2">
    <source>
        <dbReference type="EMBL" id="MBJ3764499.1"/>
    </source>
</evidence>
<name>A0A934IC95_9RHOB</name>
<dbReference type="RefSeq" id="WP_198917670.1">
    <property type="nucleotide sequence ID" value="NZ_JAEKPD010000027.1"/>
</dbReference>
<keyword evidence="1" id="KW-1133">Transmembrane helix</keyword>
<gene>
    <name evidence="2" type="ORF">ILP92_17320</name>
</gene>
<dbReference type="Proteomes" id="UP000642488">
    <property type="component" value="Unassembled WGS sequence"/>
</dbReference>
<accession>A0A934IC95</accession>
<feature type="transmembrane region" description="Helical" evidence="1">
    <location>
        <begin position="6"/>
        <end position="27"/>
    </location>
</feature>
<dbReference type="EMBL" id="JAEKPD010000027">
    <property type="protein sequence ID" value="MBJ3764499.1"/>
    <property type="molecule type" value="Genomic_DNA"/>
</dbReference>
<protein>
    <submittedName>
        <fullName evidence="2">Uncharacterized protein</fullName>
    </submittedName>
</protein>
<sequence>MDIRRAMIGLAVVGVFALVILHQFVFFSHVVDLTVMRNDAPSYCSTAHRDNWYLRERGRSSVPQDPRGYCGSIRTTMGNYKLPDSKYFLSLHQSRPYLDETLVEGCRFRVLVVGYGKKFAKGDKPRTPIRQKISRVVEELGCSGNRIGGPAPGVRLPARASAG</sequence>
<dbReference type="AlphaFoldDB" id="A0A934IC95"/>
<comment type="caution">
    <text evidence="2">The sequence shown here is derived from an EMBL/GenBank/DDBJ whole genome shotgun (WGS) entry which is preliminary data.</text>
</comment>
<reference evidence="2" key="1">
    <citation type="submission" date="2020-12" db="EMBL/GenBank/DDBJ databases">
        <title>Bacterial taxonomy.</title>
        <authorList>
            <person name="Pan X."/>
        </authorList>
    </citation>
    <scope>NUCLEOTIDE SEQUENCE</scope>
    <source>
        <strain evidence="2">KCTC 52957</strain>
    </source>
</reference>
<organism evidence="2 3">
    <name type="scientific">Palleronia pontilimi</name>
    <dbReference type="NCBI Taxonomy" id="1964209"/>
    <lineage>
        <taxon>Bacteria</taxon>
        <taxon>Pseudomonadati</taxon>
        <taxon>Pseudomonadota</taxon>
        <taxon>Alphaproteobacteria</taxon>
        <taxon>Rhodobacterales</taxon>
        <taxon>Roseobacteraceae</taxon>
        <taxon>Palleronia</taxon>
    </lineage>
</organism>
<evidence type="ECO:0000313" key="3">
    <source>
        <dbReference type="Proteomes" id="UP000642488"/>
    </source>
</evidence>
<keyword evidence="3" id="KW-1185">Reference proteome</keyword>
<keyword evidence="1" id="KW-0812">Transmembrane</keyword>
<evidence type="ECO:0000256" key="1">
    <source>
        <dbReference type="SAM" id="Phobius"/>
    </source>
</evidence>
<keyword evidence="1" id="KW-0472">Membrane</keyword>
<proteinExistence type="predicted"/>